<name>A0A4Y2AID4_ARAVE</name>
<dbReference type="EMBL" id="BGPR01000017">
    <property type="protein sequence ID" value="GBL79016.1"/>
    <property type="molecule type" value="Genomic_DNA"/>
</dbReference>
<sequence>MTWTTLSWHPLSHQREDDWFPTYDLTCNRPRYAADVQWNRVSNLEPFGPDAETLPLGLRMIECISFAKQMSNFAPQHADSFLTGKSFSTPNQSVSSLVFS</sequence>
<organism evidence="1 2">
    <name type="scientific">Araneus ventricosus</name>
    <name type="common">Orbweaver spider</name>
    <name type="synonym">Epeira ventricosa</name>
    <dbReference type="NCBI Taxonomy" id="182803"/>
    <lineage>
        <taxon>Eukaryota</taxon>
        <taxon>Metazoa</taxon>
        <taxon>Ecdysozoa</taxon>
        <taxon>Arthropoda</taxon>
        <taxon>Chelicerata</taxon>
        <taxon>Arachnida</taxon>
        <taxon>Araneae</taxon>
        <taxon>Araneomorphae</taxon>
        <taxon>Entelegynae</taxon>
        <taxon>Araneoidea</taxon>
        <taxon>Araneidae</taxon>
        <taxon>Araneus</taxon>
    </lineage>
</organism>
<evidence type="ECO:0000313" key="2">
    <source>
        <dbReference type="Proteomes" id="UP000499080"/>
    </source>
</evidence>
<comment type="caution">
    <text evidence="1">The sequence shown here is derived from an EMBL/GenBank/DDBJ whole genome shotgun (WGS) entry which is preliminary data.</text>
</comment>
<protein>
    <submittedName>
        <fullName evidence="1">Uncharacterized protein</fullName>
    </submittedName>
</protein>
<dbReference type="Proteomes" id="UP000499080">
    <property type="component" value="Unassembled WGS sequence"/>
</dbReference>
<keyword evidence="2" id="KW-1185">Reference proteome</keyword>
<reference evidence="1 2" key="1">
    <citation type="journal article" date="2019" name="Sci. Rep.">
        <title>Orb-weaving spider Araneus ventricosus genome elucidates the spidroin gene catalogue.</title>
        <authorList>
            <person name="Kono N."/>
            <person name="Nakamura H."/>
            <person name="Ohtoshi R."/>
            <person name="Moran D.A.P."/>
            <person name="Shinohara A."/>
            <person name="Yoshida Y."/>
            <person name="Fujiwara M."/>
            <person name="Mori M."/>
            <person name="Tomita M."/>
            <person name="Arakawa K."/>
        </authorList>
    </citation>
    <scope>NUCLEOTIDE SEQUENCE [LARGE SCALE GENOMIC DNA]</scope>
</reference>
<accession>A0A4Y2AID4</accession>
<proteinExistence type="predicted"/>
<dbReference type="AlphaFoldDB" id="A0A4Y2AID4"/>
<gene>
    <name evidence="1" type="ORF">AVEN_48972_1</name>
</gene>
<evidence type="ECO:0000313" key="1">
    <source>
        <dbReference type="EMBL" id="GBL79016.1"/>
    </source>
</evidence>